<protein>
    <submittedName>
        <fullName evidence="1">Uncharacterized protein</fullName>
    </submittedName>
</protein>
<reference evidence="1" key="1">
    <citation type="submission" date="2022-07" db="EMBL/GenBank/DDBJ databases">
        <title>Genome Sequence of Phlebia brevispora.</title>
        <authorList>
            <person name="Buettner E."/>
        </authorList>
    </citation>
    <scope>NUCLEOTIDE SEQUENCE</scope>
    <source>
        <strain evidence="1">MPL23</strain>
    </source>
</reference>
<name>A0ACC1T4U8_9APHY</name>
<sequence>MPVEQKQDRVVLKHPKGATVEILLYGATVISWKAPSPLNPEIKERLFVSSKAVLDGSKPVRGGIPLVFPCFGPPSRPEHSKLAQHGFARSETWKFGGIVMDNEAGVSVKFLLEPIESIKAKYDKPFELTYIVTLAEHQISTDLHVKNTALSTTGPLEFQALFHTYFAAPAKEIGVTPLQGVSYYDTTGTTPELKSQLHTESRAVVTIPKFTDNVYQNAPGKYHVTWPGGGVEVTTKNLKDVVVWNPQEEAGAKIGDMEPGGWNKFLCLEPGHVCGYIQLPAGETWTGHQVITVTDGQSSKAFIPELRLLRISACGPCVSMDRQIPTLRVRINQIDYTLQPSGSLDNTCLPRVPIIRIYGESTIGKKACIHIHQVYPYFFVEYTGKMVPEHVNRYIARLTVSLNHAIAVSLKRNPNSPNSRFVRAIILVKGVLLTDPGIVNRAVTLLQAGTIMKMRFRVYESHLSYLLQFMSDFGLYGCGWIDLAELWQRDSQDPSSEDNSEASQANSLPSGLSVPQSPYYRQTRMPLELDASAHQILNRHRLSPRDIHHQLAIPAPSLPDEPVVLSVRELWEDERKRRAAKGLSPTPVLPRDPSERSRGKGGDWAAELHWWDEIRKRIERERAQEPEPPPSQSWEKWVMTTFESVEALWERQWRVWKPSSHENVKETCATIEDNPYEASTTDVSSSQESNTPGAESEVDVDEAMITSQEISRIVAQEEDEWKKREEARPEVNNDTNITEESLTPEAELEEEDSVTPKPSPTKYCHSAFYPAMVADVLFSTPSKAAQREAYQLALQKLTRLRPTPTSRSRSTTPTQGSRQSSIEARTPRPSDVVGRVSDAATGQPGAMPSGPVLDTSENPFLVHVCANAQDIASHTDRGLFAAELAARATSVEHEVTMSSTYDRLNGLFDVSDRSSRRSVSPTSANGGHFVRRKENDLATEPPAKRRKLDIDDTTSLEPITSPMASSRSRPPPTPFPRAPARASQAVTVYEYAAPPPSTVELLLSMDNYGIPSKLYQHPFYSIESDAPERPREFAGLVFDLKGGTGMGVLDEFVGTAAPEAIASQPKLSNTDVRGWEYASLPPSLQQVNNWLRENKGQITVGQRKKSSQITGPTQLNPYGLKGSDPSVPVSARGHGSMTALSLEVFAPSRDNHLPDPGTDEIAAIFWSYYDSNLQRDDHDEPFKCEDGVIAVQKSCLDPKKLRDQVIDAADTELEVINRLIDIVNELDPDIVTGWEIQAASWGYLTARASLYGLDVGEQISRAPGRQVIAGSDQWGVRTTSTFKVVGRHVLNLWRIMRSEQSLLNYSFENVVFNTLRRRTPRYTPSTLTQWYYSATPEHVSRLLIYYSTRTSMVLEVIEVAEIVTKTSEFARVFGVDFFSVLSRGSQFKVESFMSRIAKPESFLLLSPSKQDVGKQNAAECMPLIMEPLSALYNSPLLVLDFQSLYPSVMIAYNYCYSTCLGRVVDFKGQNKFGVTELHQPPGLLEKLQDHIIVSPNGMLFVKPEVRKGLLGRMLTELLDTRVMVKQAMKSVTNDKALQRVLDARQLSLKFIANVTYGYTSATYSGRMPAVEIADAIVQTGRETLEKAIRLIDATKKWGAKVVYGDTDSVFIYLKGKTKEQAFRIGNDIAETVTAMNPAPIKLKFEKVYLPCVLMAKKRYVGFKYESPDDKEPVFDAKGIETVRRDGVIAQQKMVETSLKILFRTSDLSKVKDYCCTTWAQILENKAPVQDFIFAKEVKMGTYSDKGPPPPGVAVAARRMAEDPNDEPQYGDRIPYVIIRGSPGTRLVDRAVRPEEVLNDAHKYIDAPYYISRVLIPPLERIFNLVGADVRGWYDEMPKALHADEPDSVLMSPRKASKQAALINRYKIDEHFFSSHCIVCNCYASDIICDQCRSQPQDSIATLSGKLNRTETRLKQVQLVCTSCSGIPTAEPILCESLDCPWLYERKKIENRTDSLQLVRDVIDDLEADINEEQIALELGFIEAEDEAEDYEELDEEVWIEEAWEEGVEYAEDDEGNP</sequence>
<evidence type="ECO:0000313" key="2">
    <source>
        <dbReference type="Proteomes" id="UP001148662"/>
    </source>
</evidence>
<organism evidence="1 2">
    <name type="scientific">Phlebia brevispora</name>
    <dbReference type="NCBI Taxonomy" id="194682"/>
    <lineage>
        <taxon>Eukaryota</taxon>
        <taxon>Fungi</taxon>
        <taxon>Dikarya</taxon>
        <taxon>Basidiomycota</taxon>
        <taxon>Agaricomycotina</taxon>
        <taxon>Agaricomycetes</taxon>
        <taxon>Polyporales</taxon>
        <taxon>Meruliaceae</taxon>
        <taxon>Phlebia</taxon>
    </lineage>
</organism>
<comment type="caution">
    <text evidence="1">The sequence shown here is derived from an EMBL/GenBank/DDBJ whole genome shotgun (WGS) entry which is preliminary data.</text>
</comment>
<dbReference type="Proteomes" id="UP001148662">
    <property type="component" value="Unassembled WGS sequence"/>
</dbReference>
<evidence type="ECO:0000313" key="1">
    <source>
        <dbReference type="EMBL" id="KAJ3553039.1"/>
    </source>
</evidence>
<gene>
    <name evidence="1" type="ORF">NM688_g3832</name>
</gene>
<proteinExistence type="predicted"/>
<keyword evidence="2" id="KW-1185">Reference proteome</keyword>
<dbReference type="EMBL" id="JANHOG010000586">
    <property type="protein sequence ID" value="KAJ3553039.1"/>
    <property type="molecule type" value="Genomic_DNA"/>
</dbReference>
<accession>A0ACC1T4U8</accession>